<keyword evidence="2" id="KW-1185">Reference proteome</keyword>
<accession>A0A7T8IX29</accession>
<sequence>MEEFTFKHRGKTYRLTDKWEETCVNDSKAFQIEQFKYLNKVRDYVTMKNRINNQIMLGYLEEVSYIK</sequence>
<name>A0A7T8IX29_9CAUD</name>
<reference evidence="1 2" key="1">
    <citation type="submission" date="2020-12" db="EMBL/GenBank/DDBJ databases">
        <title>Dynamics of Baltic Sea phages driven by environmental changes.</title>
        <authorList>
            <person name="Hoetzinger M."/>
            <person name="Nilsson E."/>
            <person name="Holmfeldt K."/>
        </authorList>
    </citation>
    <scope>NUCLEOTIDE SEQUENCE [LARGE SCALE GENOMIC DNA]</scope>
</reference>
<proteinExistence type="predicted"/>
<gene>
    <name evidence="1" type="ORF">immuto26A_20</name>
</gene>
<evidence type="ECO:0000313" key="2">
    <source>
        <dbReference type="Proteomes" id="UP000595566"/>
    </source>
</evidence>
<protein>
    <submittedName>
        <fullName evidence="1">Uncharacterized protein</fullName>
    </submittedName>
</protein>
<dbReference type="EMBL" id="MW353175">
    <property type="protein sequence ID" value="QQO91699.1"/>
    <property type="molecule type" value="Genomic_DNA"/>
</dbReference>
<dbReference type="Proteomes" id="UP000595566">
    <property type="component" value="Segment"/>
</dbReference>
<organism evidence="1 2">
    <name type="scientific">Flavobacterium phage vB_FspM_immuto_2-6A</name>
    <dbReference type="NCBI Taxonomy" id="2801477"/>
    <lineage>
        <taxon>Viruses</taxon>
        <taxon>Duplodnaviria</taxon>
        <taxon>Heunggongvirae</taxon>
        <taxon>Uroviricota</taxon>
        <taxon>Caudoviricetes</taxon>
        <taxon>Immutovirus</taxon>
        <taxon>Immutovirus immuto</taxon>
    </lineage>
</organism>
<evidence type="ECO:0000313" key="1">
    <source>
        <dbReference type="EMBL" id="QQO91699.1"/>
    </source>
</evidence>